<dbReference type="RefSeq" id="WP_343785831.1">
    <property type="nucleotide sequence ID" value="NZ_BAAAFH010000007.1"/>
</dbReference>
<sequence>MNNDREELLKIALAGAIGEFSTNRAAILELAFASGGQEAVQKLESEYDVLRDAYFEILKRQLDRNNHLYGQLIKAANEEVENLKTSIKQVNNINDIIQLISTVINLVGRILIVLGI</sequence>
<dbReference type="EMBL" id="BAAAFH010000007">
    <property type="protein sequence ID" value="GAA0874910.1"/>
    <property type="molecule type" value="Genomic_DNA"/>
</dbReference>
<organism evidence="1 2">
    <name type="scientific">Wandonia haliotis</name>
    <dbReference type="NCBI Taxonomy" id="574963"/>
    <lineage>
        <taxon>Bacteria</taxon>
        <taxon>Pseudomonadati</taxon>
        <taxon>Bacteroidota</taxon>
        <taxon>Flavobacteriia</taxon>
        <taxon>Flavobacteriales</taxon>
        <taxon>Crocinitomicaceae</taxon>
        <taxon>Wandonia</taxon>
    </lineage>
</organism>
<keyword evidence="2" id="KW-1185">Reference proteome</keyword>
<dbReference type="Proteomes" id="UP001501126">
    <property type="component" value="Unassembled WGS sequence"/>
</dbReference>
<protein>
    <submittedName>
        <fullName evidence="1">Uncharacterized protein</fullName>
    </submittedName>
</protein>
<gene>
    <name evidence="1" type="ORF">GCM10009118_13180</name>
</gene>
<comment type="caution">
    <text evidence="1">The sequence shown here is derived from an EMBL/GenBank/DDBJ whole genome shotgun (WGS) entry which is preliminary data.</text>
</comment>
<accession>A0ABN1MPY5</accession>
<name>A0ABN1MPY5_9FLAO</name>
<proteinExistence type="predicted"/>
<evidence type="ECO:0000313" key="2">
    <source>
        <dbReference type="Proteomes" id="UP001501126"/>
    </source>
</evidence>
<reference evidence="1 2" key="1">
    <citation type="journal article" date="2019" name="Int. J. Syst. Evol. Microbiol.">
        <title>The Global Catalogue of Microorganisms (GCM) 10K type strain sequencing project: providing services to taxonomists for standard genome sequencing and annotation.</title>
        <authorList>
            <consortium name="The Broad Institute Genomics Platform"/>
            <consortium name="The Broad Institute Genome Sequencing Center for Infectious Disease"/>
            <person name="Wu L."/>
            <person name="Ma J."/>
        </authorList>
    </citation>
    <scope>NUCLEOTIDE SEQUENCE [LARGE SCALE GENOMIC DNA]</scope>
    <source>
        <strain evidence="1 2">JCM 16083</strain>
    </source>
</reference>
<evidence type="ECO:0000313" key="1">
    <source>
        <dbReference type="EMBL" id="GAA0874910.1"/>
    </source>
</evidence>